<proteinExistence type="predicted"/>
<reference evidence="1 2" key="2">
    <citation type="submission" date="2018-11" db="EMBL/GenBank/DDBJ databases">
        <authorList>
            <consortium name="Pathogen Informatics"/>
        </authorList>
    </citation>
    <scope>NUCLEOTIDE SEQUENCE [LARGE SCALE GENOMIC DNA]</scope>
</reference>
<organism evidence="2 3">
    <name type="scientific">Toxocara canis</name>
    <name type="common">Canine roundworm</name>
    <dbReference type="NCBI Taxonomy" id="6265"/>
    <lineage>
        <taxon>Eukaryota</taxon>
        <taxon>Metazoa</taxon>
        <taxon>Ecdysozoa</taxon>
        <taxon>Nematoda</taxon>
        <taxon>Chromadorea</taxon>
        <taxon>Rhabditida</taxon>
        <taxon>Spirurina</taxon>
        <taxon>Ascaridomorpha</taxon>
        <taxon>Ascaridoidea</taxon>
        <taxon>Toxocaridae</taxon>
        <taxon>Toxocara</taxon>
    </lineage>
</organism>
<dbReference type="Proteomes" id="UP000050794">
    <property type="component" value="Unassembled WGS sequence"/>
</dbReference>
<reference evidence="3" key="1">
    <citation type="submission" date="2016-06" db="UniProtKB">
        <authorList>
            <consortium name="WormBaseParasite"/>
        </authorList>
    </citation>
    <scope>IDENTIFICATION</scope>
</reference>
<protein>
    <submittedName>
        <fullName evidence="3">DUF1738 domain-containing protein</fullName>
    </submittedName>
</protein>
<dbReference type="AlphaFoldDB" id="A0A183VBH1"/>
<evidence type="ECO:0000313" key="2">
    <source>
        <dbReference type="Proteomes" id="UP000050794"/>
    </source>
</evidence>
<gene>
    <name evidence="1" type="ORF">TCNE_LOCUS18091</name>
</gene>
<sequence length="151" mass="16619">MAVNVLLRQVSAGTTSSQDNEWWGPQQTSYSLQYDRQMVKMISENVASYAGSDRLNQFNCRALPLATVMRAASPAFESTLACLHQFALIESEAAHPVEVFSYRKKFEAPITEAEAVINEPKATSHICWMVIIASAKTGGLLPTSLNHQGRS</sequence>
<evidence type="ECO:0000313" key="3">
    <source>
        <dbReference type="WBParaSite" id="TCNE_0001809501-mRNA-1"/>
    </source>
</evidence>
<evidence type="ECO:0000313" key="1">
    <source>
        <dbReference type="EMBL" id="VDM49412.1"/>
    </source>
</evidence>
<accession>A0A183VBH1</accession>
<dbReference type="EMBL" id="UYWY01025117">
    <property type="protein sequence ID" value="VDM49412.1"/>
    <property type="molecule type" value="Genomic_DNA"/>
</dbReference>
<keyword evidence="2" id="KW-1185">Reference proteome</keyword>
<dbReference type="WBParaSite" id="TCNE_0001809501-mRNA-1">
    <property type="protein sequence ID" value="TCNE_0001809501-mRNA-1"/>
    <property type="gene ID" value="TCNE_0001809501"/>
</dbReference>
<name>A0A183VBH1_TOXCA</name>